<dbReference type="OrthoDB" id="9135240at2"/>
<feature type="coiled-coil region" evidence="1">
    <location>
        <begin position="213"/>
        <end position="240"/>
    </location>
</feature>
<dbReference type="AlphaFoldDB" id="B2A3Z1"/>
<reference evidence="2 3" key="2">
    <citation type="journal article" date="2011" name="J. Bacteriol.">
        <title>Complete genome sequence of the anaerobic, halophilic alkalithermophile Natranaerobius thermophilus JW/NM-WN-LF.</title>
        <authorList>
            <person name="Zhao B."/>
            <person name="Mesbah N.M."/>
            <person name="Dalin E."/>
            <person name="Goodwin L."/>
            <person name="Nolan M."/>
            <person name="Pitluck S."/>
            <person name="Chertkov O."/>
            <person name="Brettin T.S."/>
            <person name="Han J."/>
            <person name="Larimer F.W."/>
            <person name="Land M.L."/>
            <person name="Hauser L."/>
            <person name="Kyrpides N."/>
            <person name="Wiegel J."/>
        </authorList>
    </citation>
    <scope>NUCLEOTIDE SEQUENCE [LARGE SCALE GENOMIC DNA]</scope>
    <source>
        <strain evidence="3">ATCC BAA-1301 / DSM 18059 / JW/NM-WN-LF</strain>
    </source>
</reference>
<evidence type="ECO:0000313" key="3">
    <source>
        <dbReference type="Proteomes" id="UP000001683"/>
    </source>
</evidence>
<dbReference type="HOGENOM" id="CLU_979448_0_0_9"/>
<accession>B2A3Z1</accession>
<evidence type="ECO:0000256" key="1">
    <source>
        <dbReference type="SAM" id="Coils"/>
    </source>
</evidence>
<keyword evidence="3" id="KW-1185">Reference proteome</keyword>
<sequence length="284" mass="32942">MKEVGLEFSTEEHEKDKLIIKYLNYLRKIEIQEAKYIYKSKEFYCPPEHEKGLEKLIDTIEKERDISPYLSTRAKQLKDDGMFNDWGVLHLHLGNNLDNRGYIERTGPILFAYYNNQEKAAYLINIYEHGNWAKKDVLQIMYDNWPWVLDPFKLNGVSAVTPDFEEDEHLKLRKSGGNILINLQDEKGNLLPIAPPGWGITTAGTSVADVMIYQKLVQEIQDLEKLVKENTEKIIKQMRQQGVIAPEGPNFKLVKISGKWYVKEVNTNCALNLKIIDPMQKELN</sequence>
<dbReference type="KEGG" id="nth:Nther_1512"/>
<dbReference type="InParanoid" id="B2A3Z1"/>
<reference evidence="2 3" key="1">
    <citation type="submission" date="2008-04" db="EMBL/GenBank/DDBJ databases">
        <title>Complete sequence of chromosome of Natranaerobius thermophilus JW/NM-WN-LF.</title>
        <authorList>
            <consortium name="US DOE Joint Genome Institute"/>
            <person name="Copeland A."/>
            <person name="Lucas S."/>
            <person name="Lapidus A."/>
            <person name="Glavina del Rio T."/>
            <person name="Dalin E."/>
            <person name="Tice H."/>
            <person name="Bruce D."/>
            <person name="Goodwin L."/>
            <person name="Pitluck S."/>
            <person name="Chertkov O."/>
            <person name="Brettin T."/>
            <person name="Detter J.C."/>
            <person name="Han C."/>
            <person name="Kuske C.R."/>
            <person name="Schmutz J."/>
            <person name="Larimer F."/>
            <person name="Land M."/>
            <person name="Hauser L."/>
            <person name="Kyrpides N."/>
            <person name="Lykidis A."/>
            <person name="Mesbah N.M."/>
            <person name="Wiegel J."/>
        </authorList>
    </citation>
    <scope>NUCLEOTIDE SEQUENCE [LARGE SCALE GENOMIC DNA]</scope>
    <source>
        <strain evidence="3">ATCC BAA-1301 / DSM 18059 / JW/NM-WN-LF</strain>
    </source>
</reference>
<proteinExistence type="predicted"/>
<evidence type="ECO:0000313" key="2">
    <source>
        <dbReference type="EMBL" id="ACB85093.1"/>
    </source>
</evidence>
<dbReference type="EMBL" id="CP001034">
    <property type="protein sequence ID" value="ACB85093.1"/>
    <property type="molecule type" value="Genomic_DNA"/>
</dbReference>
<keyword evidence="1" id="KW-0175">Coiled coil</keyword>
<organism evidence="2 3">
    <name type="scientific">Natranaerobius thermophilus (strain ATCC BAA-1301 / DSM 18059 / JW/NM-WN-LF)</name>
    <dbReference type="NCBI Taxonomy" id="457570"/>
    <lineage>
        <taxon>Bacteria</taxon>
        <taxon>Bacillati</taxon>
        <taxon>Bacillota</taxon>
        <taxon>Clostridia</taxon>
        <taxon>Natranaerobiales</taxon>
        <taxon>Natranaerobiaceae</taxon>
        <taxon>Natranaerobius</taxon>
    </lineage>
</organism>
<name>B2A3Z1_NATTJ</name>
<protein>
    <submittedName>
        <fullName evidence="2">Uncharacterized protein</fullName>
    </submittedName>
</protein>
<gene>
    <name evidence="2" type="ordered locus">Nther_1512</name>
</gene>
<dbReference type="Proteomes" id="UP000001683">
    <property type="component" value="Chromosome"/>
</dbReference>
<dbReference type="STRING" id="457570.Nther_1512"/>
<dbReference type="RefSeq" id="WP_012447965.1">
    <property type="nucleotide sequence ID" value="NC_010718.1"/>
</dbReference>